<comment type="caution">
    <text evidence="2">The sequence shown here is derived from an EMBL/GenBank/DDBJ whole genome shotgun (WGS) entry which is preliminary data.</text>
</comment>
<dbReference type="EMBL" id="ANJA01000995">
    <property type="protein sequence ID" value="ETO80356.1"/>
    <property type="molecule type" value="Genomic_DNA"/>
</dbReference>
<dbReference type="OrthoDB" id="10476125at2759"/>
<evidence type="ECO:0000313" key="2">
    <source>
        <dbReference type="EMBL" id="ETO80356.1"/>
    </source>
</evidence>
<name>A0A081AN95_PHYNI</name>
<accession>A0A081AN95</accession>
<dbReference type="AlphaFoldDB" id="A0A081AN95"/>
<reference evidence="2 3" key="1">
    <citation type="submission" date="2013-11" db="EMBL/GenBank/DDBJ databases">
        <title>The Genome Sequence of Phytophthora parasitica P1976.</title>
        <authorList>
            <consortium name="The Broad Institute Genomics Platform"/>
            <person name="Russ C."/>
            <person name="Tyler B."/>
            <person name="Panabieres F."/>
            <person name="Shan W."/>
            <person name="Tripathy S."/>
            <person name="Grunwald N."/>
            <person name="Machado M."/>
            <person name="Johnson C.S."/>
            <person name="Walker B."/>
            <person name="Young S."/>
            <person name="Zeng Q."/>
            <person name="Gargeya S."/>
            <person name="Fitzgerald M."/>
            <person name="Haas B."/>
            <person name="Abouelleil A."/>
            <person name="Allen A.W."/>
            <person name="Alvarado L."/>
            <person name="Arachchi H.M."/>
            <person name="Berlin A.M."/>
            <person name="Chapman S.B."/>
            <person name="Gainer-Dewar J."/>
            <person name="Goldberg J."/>
            <person name="Griggs A."/>
            <person name="Gujja S."/>
            <person name="Hansen M."/>
            <person name="Howarth C."/>
            <person name="Imamovic A."/>
            <person name="Ireland A."/>
            <person name="Larimer J."/>
            <person name="McCowan C."/>
            <person name="Murphy C."/>
            <person name="Pearson M."/>
            <person name="Poon T.W."/>
            <person name="Priest M."/>
            <person name="Roberts A."/>
            <person name="Saif S."/>
            <person name="Shea T."/>
            <person name="Sisk P."/>
            <person name="Sykes S."/>
            <person name="Wortman J."/>
            <person name="Nusbaum C."/>
            <person name="Birren B."/>
        </authorList>
    </citation>
    <scope>NUCLEOTIDE SEQUENCE [LARGE SCALE GENOMIC DNA]</scope>
    <source>
        <strain evidence="2 3">P1976</strain>
    </source>
</reference>
<feature type="compositionally biased region" description="Basic and acidic residues" evidence="1">
    <location>
        <begin position="1"/>
        <end position="10"/>
    </location>
</feature>
<evidence type="ECO:0000256" key="1">
    <source>
        <dbReference type="SAM" id="MobiDB-lite"/>
    </source>
</evidence>
<organism evidence="2 3">
    <name type="scientific">Phytophthora nicotianae P1976</name>
    <dbReference type="NCBI Taxonomy" id="1317066"/>
    <lineage>
        <taxon>Eukaryota</taxon>
        <taxon>Sar</taxon>
        <taxon>Stramenopiles</taxon>
        <taxon>Oomycota</taxon>
        <taxon>Peronosporomycetes</taxon>
        <taxon>Peronosporales</taxon>
        <taxon>Peronosporaceae</taxon>
        <taxon>Phytophthora</taxon>
    </lineage>
</organism>
<dbReference type="Proteomes" id="UP000028582">
    <property type="component" value="Unassembled WGS sequence"/>
</dbReference>
<proteinExistence type="predicted"/>
<protein>
    <submittedName>
        <fullName evidence="2">Uncharacterized protein</fullName>
    </submittedName>
</protein>
<feature type="region of interest" description="Disordered" evidence="1">
    <location>
        <begin position="1"/>
        <end position="20"/>
    </location>
</feature>
<sequence length="70" mass="7990">MDNAANERFHSFVKKKPARKAASLHERWKQLKTSHPGAVHTLTALFLYRQRVHTPGQLPRAPNGFADGWN</sequence>
<gene>
    <name evidence="2" type="ORF">F444_05144</name>
</gene>
<evidence type="ECO:0000313" key="3">
    <source>
        <dbReference type="Proteomes" id="UP000028582"/>
    </source>
</evidence>